<evidence type="ECO:0000259" key="5">
    <source>
        <dbReference type="PROSITE" id="PS50931"/>
    </source>
</evidence>
<sequence>MSVNEVPFSGLDLNLMLVFALVFRERSVSRAAHCLRVTQPAVSGSLVRLRQYFGDPLFVRGGQSMRPTAKAQEIAGLLFPAMAQIERLLSQHKGLKI</sequence>
<dbReference type="Pfam" id="PF00126">
    <property type="entry name" value="HTH_1"/>
    <property type="match status" value="1"/>
</dbReference>
<dbReference type="SUPFAM" id="SSF46785">
    <property type="entry name" value="Winged helix' DNA-binding domain"/>
    <property type="match status" value="1"/>
</dbReference>
<dbReference type="PROSITE" id="PS50931">
    <property type="entry name" value="HTH_LYSR"/>
    <property type="match status" value="1"/>
</dbReference>
<accession>A0A7Y8BQ72</accession>
<evidence type="ECO:0000256" key="3">
    <source>
        <dbReference type="ARBA" id="ARBA00023125"/>
    </source>
</evidence>
<name>A0A7Y8BQ72_9PSED</name>
<dbReference type="PANTHER" id="PTHR30118:SF15">
    <property type="entry name" value="TRANSCRIPTIONAL REGULATORY PROTEIN"/>
    <property type="match status" value="1"/>
</dbReference>
<evidence type="ECO:0000313" key="7">
    <source>
        <dbReference type="Proteomes" id="UP000522864"/>
    </source>
</evidence>
<dbReference type="GO" id="GO:0003700">
    <property type="term" value="F:DNA-binding transcription factor activity"/>
    <property type="evidence" value="ECO:0007669"/>
    <property type="project" value="InterPro"/>
</dbReference>
<dbReference type="Gene3D" id="1.10.10.10">
    <property type="entry name" value="Winged helix-like DNA-binding domain superfamily/Winged helix DNA-binding domain"/>
    <property type="match status" value="1"/>
</dbReference>
<dbReference type="InterPro" id="IPR050389">
    <property type="entry name" value="LysR-type_TF"/>
</dbReference>
<feature type="domain" description="HTH lysR-type" evidence="5">
    <location>
        <begin position="11"/>
        <end position="68"/>
    </location>
</feature>
<evidence type="ECO:0000313" key="6">
    <source>
        <dbReference type="EMBL" id="NWB84270.1"/>
    </source>
</evidence>
<dbReference type="Proteomes" id="UP000522864">
    <property type="component" value="Unassembled WGS sequence"/>
</dbReference>
<dbReference type="InterPro" id="IPR036388">
    <property type="entry name" value="WH-like_DNA-bd_sf"/>
</dbReference>
<evidence type="ECO:0000256" key="2">
    <source>
        <dbReference type="ARBA" id="ARBA00023015"/>
    </source>
</evidence>
<dbReference type="GO" id="GO:0003677">
    <property type="term" value="F:DNA binding"/>
    <property type="evidence" value="ECO:0007669"/>
    <property type="project" value="UniProtKB-KW"/>
</dbReference>
<reference evidence="6 7" key="1">
    <citation type="submission" date="2020-04" db="EMBL/GenBank/DDBJ databases">
        <title>Molecular characterization of pseudomonads from Agaricus bisporus reveal novel blotch 2 pathogens in Western Europe.</title>
        <authorList>
            <person name="Taparia T."/>
            <person name="Krijger M."/>
            <person name="Haynes E."/>
            <person name="Elpinstone J.G."/>
            <person name="Noble R."/>
            <person name="Van Der Wolf J."/>
        </authorList>
    </citation>
    <scope>NUCLEOTIDE SEQUENCE [LARGE SCALE GENOMIC DNA]</scope>
    <source>
        <strain evidence="6 7">G9001</strain>
    </source>
</reference>
<comment type="caution">
    <text evidence="6">The sequence shown here is derived from an EMBL/GenBank/DDBJ whole genome shotgun (WGS) entry which is preliminary data.</text>
</comment>
<keyword evidence="4" id="KW-0804">Transcription</keyword>
<evidence type="ECO:0000256" key="4">
    <source>
        <dbReference type="ARBA" id="ARBA00023163"/>
    </source>
</evidence>
<dbReference type="PRINTS" id="PR00039">
    <property type="entry name" value="HTHLYSR"/>
</dbReference>
<gene>
    <name evidence="6" type="ORF">HX830_05190</name>
</gene>
<evidence type="ECO:0000256" key="1">
    <source>
        <dbReference type="ARBA" id="ARBA00009437"/>
    </source>
</evidence>
<comment type="similarity">
    <text evidence="1">Belongs to the LysR transcriptional regulatory family.</text>
</comment>
<dbReference type="EMBL" id="JACAQA010000003">
    <property type="protein sequence ID" value="NWB84270.1"/>
    <property type="molecule type" value="Genomic_DNA"/>
</dbReference>
<dbReference type="PANTHER" id="PTHR30118">
    <property type="entry name" value="HTH-TYPE TRANSCRIPTIONAL REGULATOR LEUO-RELATED"/>
    <property type="match status" value="1"/>
</dbReference>
<dbReference type="InterPro" id="IPR036390">
    <property type="entry name" value="WH_DNA-bd_sf"/>
</dbReference>
<keyword evidence="2" id="KW-0805">Transcription regulation</keyword>
<proteinExistence type="inferred from homology"/>
<dbReference type="AlphaFoldDB" id="A0A7Y8BQ72"/>
<dbReference type="InterPro" id="IPR000847">
    <property type="entry name" value="LysR_HTH_N"/>
</dbReference>
<protein>
    <submittedName>
        <fullName evidence="6">LysR family transcriptional regulator</fullName>
    </submittedName>
</protein>
<keyword evidence="3" id="KW-0238">DNA-binding</keyword>
<dbReference type="RefSeq" id="WP_177099184.1">
    <property type="nucleotide sequence ID" value="NZ_JACAQA010000003.1"/>
</dbReference>
<organism evidence="6 7">
    <name type="scientific">Pseudomonas gingeri</name>
    <dbReference type="NCBI Taxonomy" id="117681"/>
    <lineage>
        <taxon>Bacteria</taxon>
        <taxon>Pseudomonadati</taxon>
        <taxon>Pseudomonadota</taxon>
        <taxon>Gammaproteobacteria</taxon>
        <taxon>Pseudomonadales</taxon>
        <taxon>Pseudomonadaceae</taxon>
        <taxon>Pseudomonas</taxon>
    </lineage>
</organism>